<dbReference type="InterPro" id="IPR011009">
    <property type="entry name" value="Kinase-like_dom_sf"/>
</dbReference>
<sequence>MSIYYAWCQTCDPLKTTQAWTSGNKDVDDCIKKFQLKATSYKNVIEWIPFNKLDNVQKIGEGGFGSVFSATWLDGKRAVPKDEWALTLTQSRTPSCVVALKTLPGSQKNFLKEVEIIHLFYNIEKLVYGITQNTTNDEYLMVFQYANKGSLHEFLLSNFRELNWKSKLKQLVDISKNLIKLHEAEYIHRDFHSDDSIYGVLPYVAPEVLIERLYTLASDIYSFGIIMTEVSTGKPPHYKVEYDEILAIKICNGLRPEFAKGTPECYIQLANKCMEANPSNRPNAYDIRKNLLEWFNILDRDVAYDKNELTILKAFKSADEIIPTLSTELPDYSKDKLTSKLLNFKNLSEPINSSSAELPKIYG</sequence>
<dbReference type="EMBL" id="QKWP01001100">
    <property type="protein sequence ID" value="RIB11751.1"/>
    <property type="molecule type" value="Genomic_DNA"/>
</dbReference>
<protein>
    <submittedName>
        <fullName evidence="2">Kinase-like domain-containing protein</fullName>
    </submittedName>
</protein>
<feature type="domain" description="Protein kinase" evidence="1">
    <location>
        <begin position="53"/>
        <end position="295"/>
    </location>
</feature>
<dbReference type="InterPro" id="IPR001245">
    <property type="entry name" value="Ser-Thr/Tyr_kinase_cat_dom"/>
</dbReference>
<organism evidence="2 3">
    <name type="scientific">Gigaspora rosea</name>
    <dbReference type="NCBI Taxonomy" id="44941"/>
    <lineage>
        <taxon>Eukaryota</taxon>
        <taxon>Fungi</taxon>
        <taxon>Fungi incertae sedis</taxon>
        <taxon>Mucoromycota</taxon>
        <taxon>Glomeromycotina</taxon>
        <taxon>Glomeromycetes</taxon>
        <taxon>Diversisporales</taxon>
        <taxon>Gigasporaceae</taxon>
        <taxon>Gigaspora</taxon>
    </lineage>
</organism>
<evidence type="ECO:0000313" key="2">
    <source>
        <dbReference type="EMBL" id="RIB11751.1"/>
    </source>
</evidence>
<dbReference type="PANTHER" id="PTHR44329:SF214">
    <property type="entry name" value="PROTEIN KINASE DOMAIN-CONTAINING PROTEIN"/>
    <property type="match status" value="1"/>
</dbReference>
<dbReference type="OrthoDB" id="122279at2759"/>
<comment type="caution">
    <text evidence="2">The sequence shown here is derived from an EMBL/GenBank/DDBJ whole genome shotgun (WGS) entry which is preliminary data.</text>
</comment>
<dbReference type="GO" id="GO:0004674">
    <property type="term" value="F:protein serine/threonine kinase activity"/>
    <property type="evidence" value="ECO:0007669"/>
    <property type="project" value="TreeGrafter"/>
</dbReference>
<dbReference type="Proteomes" id="UP000266673">
    <property type="component" value="Unassembled WGS sequence"/>
</dbReference>
<reference evidence="2 3" key="1">
    <citation type="submission" date="2018-06" db="EMBL/GenBank/DDBJ databases">
        <title>Comparative genomics reveals the genomic features of Rhizophagus irregularis, R. cerebriforme, R. diaphanum and Gigaspora rosea, and their symbiotic lifestyle signature.</title>
        <authorList>
            <person name="Morin E."/>
            <person name="San Clemente H."/>
            <person name="Chen E.C.H."/>
            <person name="De La Providencia I."/>
            <person name="Hainaut M."/>
            <person name="Kuo A."/>
            <person name="Kohler A."/>
            <person name="Murat C."/>
            <person name="Tang N."/>
            <person name="Roy S."/>
            <person name="Loubradou J."/>
            <person name="Henrissat B."/>
            <person name="Grigoriev I.V."/>
            <person name="Corradi N."/>
            <person name="Roux C."/>
            <person name="Martin F.M."/>
        </authorList>
    </citation>
    <scope>NUCLEOTIDE SEQUENCE [LARGE SCALE GENOMIC DNA]</scope>
    <source>
        <strain evidence="2 3">DAOM 194757</strain>
    </source>
</reference>
<name>A0A397UQA1_9GLOM</name>
<dbReference type="SUPFAM" id="SSF56112">
    <property type="entry name" value="Protein kinase-like (PK-like)"/>
    <property type="match status" value="1"/>
</dbReference>
<accession>A0A397UQA1</accession>
<keyword evidence="3" id="KW-1185">Reference proteome</keyword>
<dbReference type="PROSITE" id="PS50011">
    <property type="entry name" value="PROTEIN_KINASE_DOM"/>
    <property type="match status" value="1"/>
</dbReference>
<evidence type="ECO:0000313" key="3">
    <source>
        <dbReference type="Proteomes" id="UP000266673"/>
    </source>
</evidence>
<dbReference type="PANTHER" id="PTHR44329">
    <property type="entry name" value="SERINE/THREONINE-PROTEIN KINASE TNNI3K-RELATED"/>
    <property type="match status" value="1"/>
</dbReference>
<keyword evidence="2" id="KW-0808">Transferase</keyword>
<dbReference type="STRING" id="44941.A0A397UQA1"/>
<dbReference type="AlphaFoldDB" id="A0A397UQA1"/>
<proteinExistence type="predicted"/>
<dbReference type="GO" id="GO:0005524">
    <property type="term" value="F:ATP binding"/>
    <property type="evidence" value="ECO:0007669"/>
    <property type="project" value="InterPro"/>
</dbReference>
<dbReference type="InterPro" id="IPR051681">
    <property type="entry name" value="Ser/Thr_Kinases-Pseudokinases"/>
</dbReference>
<dbReference type="Gene3D" id="1.10.510.10">
    <property type="entry name" value="Transferase(Phosphotransferase) domain 1"/>
    <property type="match status" value="2"/>
</dbReference>
<dbReference type="Pfam" id="PF07714">
    <property type="entry name" value="PK_Tyr_Ser-Thr"/>
    <property type="match status" value="2"/>
</dbReference>
<evidence type="ECO:0000259" key="1">
    <source>
        <dbReference type="PROSITE" id="PS50011"/>
    </source>
</evidence>
<dbReference type="InterPro" id="IPR000719">
    <property type="entry name" value="Prot_kinase_dom"/>
</dbReference>
<keyword evidence="2" id="KW-0418">Kinase</keyword>
<gene>
    <name evidence="2" type="ORF">C2G38_2202651</name>
</gene>